<sequence length="251" mass="28855">MKHVKLNEGIPFDVENFEDKTNKSFPYFQAGKKYALCPSCGSSVQIIGGNNNLTQNRRGRLYAAHTKSKVRGLNFNEAAKHNCINYEGNNNNWQRIYEVRQNIPENQGVLEYLEENIDEIASAVEDLIGFRCKFKRGRSAVFEHLYQSFKDNGGLRIANDQFAPEYLPRMIIKRAAPVRCWGAIPIGRTKNYIERTQIFKGSIDNKEQFKPAVEVMFVGTLDNDENPTRLNMRLIIGEEELDMYHIAARIN</sequence>
<dbReference type="RefSeq" id="WP_044688760.1">
    <property type="nucleotide sequence ID" value="NZ_CEEW01000076.1"/>
</dbReference>
<dbReference type="EMBL" id="FIFW01000008">
    <property type="protein sequence ID" value="CYU49950.1"/>
    <property type="molecule type" value="Genomic_DNA"/>
</dbReference>
<name>A0A123SS82_STRSU</name>
<dbReference type="Proteomes" id="UP000073434">
    <property type="component" value="Unassembled WGS sequence"/>
</dbReference>
<gene>
    <name evidence="1" type="ORF">ERS132385_01008</name>
</gene>
<protein>
    <submittedName>
        <fullName evidence="1">Uncharacterized protein</fullName>
    </submittedName>
</protein>
<evidence type="ECO:0000313" key="2">
    <source>
        <dbReference type="Proteomes" id="UP000073434"/>
    </source>
</evidence>
<evidence type="ECO:0000313" key="1">
    <source>
        <dbReference type="EMBL" id="CYU49950.1"/>
    </source>
</evidence>
<accession>A0A123SS82</accession>
<organism evidence="1 2">
    <name type="scientific">Streptococcus suis</name>
    <dbReference type="NCBI Taxonomy" id="1307"/>
    <lineage>
        <taxon>Bacteria</taxon>
        <taxon>Bacillati</taxon>
        <taxon>Bacillota</taxon>
        <taxon>Bacilli</taxon>
        <taxon>Lactobacillales</taxon>
        <taxon>Streptococcaceae</taxon>
        <taxon>Streptococcus</taxon>
    </lineage>
</organism>
<reference evidence="1 2" key="1">
    <citation type="submission" date="2016-02" db="EMBL/GenBank/DDBJ databases">
        <authorList>
            <consortium name="Pathogen Informatics"/>
        </authorList>
    </citation>
    <scope>NUCLEOTIDE SEQUENCE [LARGE SCALE GENOMIC DNA]</scope>
    <source>
        <strain evidence="1 2">LSS23</strain>
    </source>
</reference>
<proteinExistence type="predicted"/>
<dbReference type="AlphaFoldDB" id="A0A123SS82"/>